<dbReference type="Proteomes" id="UP000712600">
    <property type="component" value="Unassembled WGS sequence"/>
</dbReference>
<feature type="region of interest" description="Disordered" evidence="1">
    <location>
        <begin position="1"/>
        <end position="24"/>
    </location>
</feature>
<accession>A0A8S9SLI4</accession>
<proteinExistence type="predicted"/>
<protein>
    <submittedName>
        <fullName evidence="2">Uncharacterized protein</fullName>
    </submittedName>
</protein>
<dbReference type="AlphaFoldDB" id="A0A8S9SLI4"/>
<evidence type="ECO:0000313" key="2">
    <source>
        <dbReference type="EMBL" id="KAF3600853.1"/>
    </source>
</evidence>
<dbReference type="EMBL" id="QGKX02000004">
    <property type="protein sequence ID" value="KAF3600853.1"/>
    <property type="molecule type" value="Genomic_DNA"/>
</dbReference>
<sequence>MTKRLPCRRNDQSGRNGDGGGTRTTATVVDLETTATVVDPEATATVVDLEATATVVDLEETATVVDVEATATVWMWKQRLRWWERKSKGSVSVHRLNISTRQVHCALRVCLTLPKQPQLQAL</sequence>
<gene>
    <name evidence="2" type="ORF">F2Q69_00034985</name>
</gene>
<comment type="caution">
    <text evidence="2">The sequence shown here is derived from an EMBL/GenBank/DDBJ whole genome shotgun (WGS) entry which is preliminary data.</text>
</comment>
<organism evidence="2 3">
    <name type="scientific">Brassica cretica</name>
    <name type="common">Mustard</name>
    <dbReference type="NCBI Taxonomy" id="69181"/>
    <lineage>
        <taxon>Eukaryota</taxon>
        <taxon>Viridiplantae</taxon>
        <taxon>Streptophyta</taxon>
        <taxon>Embryophyta</taxon>
        <taxon>Tracheophyta</taxon>
        <taxon>Spermatophyta</taxon>
        <taxon>Magnoliopsida</taxon>
        <taxon>eudicotyledons</taxon>
        <taxon>Gunneridae</taxon>
        <taxon>Pentapetalae</taxon>
        <taxon>rosids</taxon>
        <taxon>malvids</taxon>
        <taxon>Brassicales</taxon>
        <taxon>Brassicaceae</taxon>
        <taxon>Brassiceae</taxon>
        <taxon>Brassica</taxon>
    </lineage>
</organism>
<reference evidence="2" key="1">
    <citation type="submission" date="2019-12" db="EMBL/GenBank/DDBJ databases">
        <title>Genome sequencing and annotation of Brassica cretica.</title>
        <authorList>
            <person name="Studholme D.J."/>
            <person name="Sarris P."/>
        </authorList>
    </citation>
    <scope>NUCLEOTIDE SEQUENCE</scope>
    <source>
        <strain evidence="2">PFS-109/04</strain>
        <tissue evidence="2">Leaf</tissue>
    </source>
</reference>
<evidence type="ECO:0000313" key="3">
    <source>
        <dbReference type="Proteomes" id="UP000712600"/>
    </source>
</evidence>
<evidence type="ECO:0000256" key="1">
    <source>
        <dbReference type="SAM" id="MobiDB-lite"/>
    </source>
</evidence>
<name>A0A8S9SLI4_BRACR</name>